<dbReference type="GeneID" id="87890845"/>
<evidence type="ECO:0000313" key="3">
    <source>
        <dbReference type="Proteomes" id="UP001322138"/>
    </source>
</evidence>
<dbReference type="RefSeq" id="XP_062736654.1">
    <property type="nucleotide sequence ID" value="XM_062871788.1"/>
</dbReference>
<organism evidence="2 3">
    <name type="scientific">Podospora bellae-mahoneyi</name>
    <dbReference type="NCBI Taxonomy" id="2093777"/>
    <lineage>
        <taxon>Eukaryota</taxon>
        <taxon>Fungi</taxon>
        <taxon>Dikarya</taxon>
        <taxon>Ascomycota</taxon>
        <taxon>Pezizomycotina</taxon>
        <taxon>Sordariomycetes</taxon>
        <taxon>Sordariomycetidae</taxon>
        <taxon>Sordariales</taxon>
        <taxon>Podosporaceae</taxon>
        <taxon>Podospora</taxon>
    </lineage>
</organism>
<feature type="transmembrane region" description="Helical" evidence="1">
    <location>
        <begin position="237"/>
        <end position="258"/>
    </location>
</feature>
<gene>
    <name evidence="2" type="ORF">QC761_0003410</name>
</gene>
<evidence type="ECO:0000313" key="2">
    <source>
        <dbReference type="EMBL" id="KAK4647678.1"/>
    </source>
</evidence>
<protein>
    <submittedName>
        <fullName evidence="2">Uncharacterized protein</fullName>
    </submittedName>
</protein>
<keyword evidence="1" id="KW-1133">Transmembrane helix</keyword>
<evidence type="ECO:0000256" key="1">
    <source>
        <dbReference type="SAM" id="Phobius"/>
    </source>
</evidence>
<dbReference type="Proteomes" id="UP001322138">
    <property type="component" value="Unassembled WGS sequence"/>
</dbReference>
<keyword evidence="3" id="KW-1185">Reference proteome</keyword>
<proteinExistence type="predicted"/>
<accession>A0ABR0FUQ3</accession>
<sequence>MFSLASRAWATSGSFHLQGLGTSHGFHQLIFSDNDFSLFLSTLLGRLLLFCRLLSFLCRLLFLGRFFFSSRLLRLLPIPLRRDRLTIINLLLNILSTRIQTIAIRKRQVHATNRRLPLDIPTMGTPLDVGLRLPLAFEVLLVAAVVGDDEDVAAGSYLVDGIDGLGDHGLADGELVLVAESLGGCRALDPDGGALDFFDGTDGTLDGIDDFVEEFNSALCGWVNQSTRINSSYKLTVYLHAAIATSSVISTLVLWGGLKLQCARRLTSDASLDLVPQPHVSRRLKMYDHYSYRRMMKEASQTTPRDSAS</sequence>
<comment type="caution">
    <text evidence="2">The sequence shown here is derived from an EMBL/GenBank/DDBJ whole genome shotgun (WGS) entry which is preliminary data.</text>
</comment>
<keyword evidence="1" id="KW-0472">Membrane</keyword>
<reference evidence="2 3" key="1">
    <citation type="journal article" date="2023" name="bioRxiv">
        <title>High-quality genome assemblies of four members of thePodospora anserinaspecies complex.</title>
        <authorList>
            <person name="Ament-Velasquez S.L."/>
            <person name="Vogan A.A."/>
            <person name="Wallerman O."/>
            <person name="Hartmann F."/>
            <person name="Gautier V."/>
            <person name="Silar P."/>
            <person name="Giraud T."/>
            <person name="Johannesson H."/>
        </authorList>
    </citation>
    <scope>NUCLEOTIDE SEQUENCE [LARGE SCALE GENOMIC DNA]</scope>
    <source>
        <strain evidence="2 3">CBS 112042</strain>
    </source>
</reference>
<name>A0ABR0FUQ3_9PEZI</name>
<keyword evidence="1" id="KW-0812">Transmembrane</keyword>
<dbReference type="EMBL" id="JAFFGZ010000001">
    <property type="protein sequence ID" value="KAK4647678.1"/>
    <property type="molecule type" value="Genomic_DNA"/>
</dbReference>